<dbReference type="AlphaFoldDB" id="A0A4S4FLE3"/>
<sequence>EAVALGLLVRDSSGIGHRFRHPLVRSAIVQGSTASERRAAHADLAAVSAAYPERQAWHLAAAATEPDEGIALALVGAARLVTLRGGASSAVSALTRAAELSPNIKDRSRRLADAAYIAGQSAQLEVSARLLEESRRGPVDDVDPYATTVSEMYILLYRNGEVNDAHRGLLKVLRTAPTDAASPEALQRALNVLITFSLFSGDARVWASTDAELERFGSRVDPISHVLRDAWGDVARAGHSVRSRLAENFDDVEANREPWTAVRYAVAAFYVDAVADYRHYVHRIVDQEGATGAITNMMVGLEVLALDYIAMGELDSADATALQGRELAEAHGYALFAHQFMGYLGMTAALRGHTGEAERYRAAVDRWGRERAVGLLVQYASLIGTVSALGRGDWEGAYRHASSVTTPGTFSPHSEQAPRMVLDLVEAAVFSGRKDQARAHALAARDAGFESISARYKLMTLAALAITSENADPTDDGVGRQAPETPRSLYRRALAVDGASEFAFDHARVRLDYGAWLRRNRELTLARDELGQALTAFEQIGAMPWAERARQELRAAGVAATQVPQTDSHRPVSRLSPQETEIAELAAQGLTNKQIGAQLFLSARTVGSHLYKIFPKLGISSRSSLGRALEDVRPESHND</sequence>
<dbReference type="PRINTS" id="PR00038">
    <property type="entry name" value="HTHLUXR"/>
</dbReference>
<evidence type="ECO:0000259" key="4">
    <source>
        <dbReference type="PROSITE" id="PS50043"/>
    </source>
</evidence>
<evidence type="ECO:0000313" key="6">
    <source>
        <dbReference type="Proteomes" id="UP000307380"/>
    </source>
</evidence>
<dbReference type="OrthoDB" id="483at2"/>
<evidence type="ECO:0000256" key="1">
    <source>
        <dbReference type="ARBA" id="ARBA00023015"/>
    </source>
</evidence>
<feature type="non-terminal residue" evidence="5">
    <location>
        <position position="1"/>
    </location>
</feature>
<dbReference type="CDD" id="cd06170">
    <property type="entry name" value="LuxR_C_like"/>
    <property type="match status" value="1"/>
</dbReference>
<keyword evidence="2" id="KW-0238">DNA-binding</keyword>
<proteinExistence type="predicted"/>
<evidence type="ECO:0000313" key="5">
    <source>
        <dbReference type="EMBL" id="THG31283.1"/>
    </source>
</evidence>
<feature type="domain" description="HTH luxR-type" evidence="4">
    <location>
        <begin position="568"/>
        <end position="633"/>
    </location>
</feature>
<dbReference type="InterPro" id="IPR036388">
    <property type="entry name" value="WH-like_DNA-bd_sf"/>
</dbReference>
<keyword evidence="3" id="KW-0804">Transcription</keyword>
<dbReference type="SUPFAM" id="SSF46894">
    <property type="entry name" value="C-terminal effector domain of the bipartite response regulators"/>
    <property type="match status" value="1"/>
</dbReference>
<dbReference type="Proteomes" id="UP000307380">
    <property type="component" value="Unassembled WGS sequence"/>
</dbReference>
<dbReference type="GO" id="GO:0003677">
    <property type="term" value="F:DNA binding"/>
    <property type="evidence" value="ECO:0007669"/>
    <property type="project" value="UniProtKB-KW"/>
</dbReference>
<protein>
    <submittedName>
        <fullName evidence="5">Helix-turn-helix transcriptional regulator</fullName>
    </submittedName>
</protein>
<evidence type="ECO:0000256" key="2">
    <source>
        <dbReference type="ARBA" id="ARBA00023125"/>
    </source>
</evidence>
<dbReference type="GO" id="GO:0006355">
    <property type="term" value="P:regulation of DNA-templated transcription"/>
    <property type="evidence" value="ECO:0007669"/>
    <property type="project" value="InterPro"/>
</dbReference>
<accession>A0A4S4FLE3</accession>
<keyword evidence="6" id="KW-1185">Reference proteome</keyword>
<dbReference type="InterPro" id="IPR016032">
    <property type="entry name" value="Sig_transdc_resp-reg_C-effctor"/>
</dbReference>
<name>A0A4S4FLE3_9MICO</name>
<gene>
    <name evidence="5" type="ORF">E6C70_13345</name>
</gene>
<organism evidence="5 6">
    <name type="scientific">Orlajensenia flava</name>
    <dbReference type="NCBI Taxonomy" id="2565934"/>
    <lineage>
        <taxon>Bacteria</taxon>
        <taxon>Bacillati</taxon>
        <taxon>Actinomycetota</taxon>
        <taxon>Actinomycetes</taxon>
        <taxon>Micrococcales</taxon>
        <taxon>Microbacteriaceae</taxon>
        <taxon>Orlajensenia</taxon>
    </lineage>
</organism>
<dbReference type="InterPro" id="IPR000792">
    <property type="entry name" value="Tscrpt_reg_LuxR_C"/>
</dbReference>
<dbReference type="RefSeq" id="WP_136425050.1">
    <property type="nucleotide sequence ID" value="NZ_SSSN01000011.1"/>
</dbReference>
<keyword evidence="1" id="KW-0805">Transcription regulation</keyword>
<dbReference type="PANTHER" id="PTHR44688">
    <property type="entry name" value="DNA-BINDING TRANSCRIPTIONAL ACTIVATOR DEVR_DOSR"/>
    <property type="match status" value="1"/>
</dbReference>
<dbReference type="PROSITE" id="PS50043">
    <property type="entry name" value="HTH_LUXR_2"/>
    <property type="match status" value="1"/>
</dbReference>
<dbReference type="PANTHER" id="PTHR44688:SF16">
    <property type="entry name" value="DNA-BINDING TRANSCRIPTIONAL ACTIVATOR DEVR_DOSR"/>
    <property type="match status" value="1"/>
</dbReference>
<dbReference type="Pfam" id="PF00196">
    <property type="entry name" value="GerE"/>
    <property type="match status" value="1"/>
</dbReference>
<dbReference type="Gene3D" id="1.10.10.10">
    <property type="entry name" value="Winged helix-like DNA-binding domain superfamily/Winged helix DNA-binding domain"/>
    <property type="match status" value="1"/>
</dbReference>
<dbReference type="EMBL" id="SSSN01000011">
    <property type="protein sequence ID" value="THG31283.1"/>
    <property type="molecule type" value="Genomic_DNA"/>
</dbReference>
<dbReference type="SMART" id="SM00421">
    <property type="entry name" value="HTH_LUXR"/>
    <property type="match status" value="1"/>
</dbReference>
<comment type="caution">
    <text evidence="5">The sequence shown here is derived from an EMBL/GenBank/DDBJ whole genome shotgun (WGS) entry which is preliminary data.</text>
</comment>
<reference evidence="5 6" key="1">
    <citation type="submission" date="2019-04" db="EMBL/GenBank/DDBJ databases">
        <authorList>
            <person name="Jiang L."/>
        </authorList>
    </citation>
    <scope>NUCLEOTIDE SEQUENCE [LARGE SCALE GENOMIC DNA]</scope>
    <source>
        <strain evidence="5 6">YIM 131861</strain>
    </source>
</reference>
<evidence type="ECO:0000256" key="3">
    <source>
        <dbReference type="ARBA" id="ARBA00023163"/>
    </source>
</evidence>